<reference evidence="2 3" key="1">
    <citation type="submission" date="2022-01" db="EMBL/GenBank/DDBJ databases">
        <title>Paraglaciecola sp. G1-23.</title>
        <authorList>
            <person name="Jin M.S."/>
            <person name="Han D.M."/>
            <person name="Kim H.M."/>
            <person name="Jeon C.O."/>
        </authorList>
    </citation>
    <scope>NUCLEOTIDE SEQUENCE [LARGE SCALE GENOMIC DNA]</scope>
    <source>
        <strain evidence="2 3">G1-23</strain>
    </source>
</reference>
<feature type="domain" description="ATPase BadF/BadG/BcrA/BcrD type" evidence="1">
    <location>
        <begin position="9"/>
        <end position="287"/>
    </location>
</feature>
<name>A0ABS9D7S9_9ALTE</name>
<comment type="caution">
    <text evidence="2">The sequence shown here is derived from an EMBL/GenBank/DDBJ whole genome shotgun (WGS) entry which is preliminary data.</text>
</comment>
<proteinExistence type="predicted"/>
<dbReference type="PANTHER" id="PTHR43190:SF3">
    <property type="entry name" value="N-ACETYL-D-GLUCOSAMINE KINASE"/>
    <property type="match status" value="1"/>
</dbReference>
<dbReference type="SUPFAM" id="SSF53067">
    <property type="entry name" value="Actin-like ATPase domain"/>
    <property type="match status" value="2"/>
</dbReference>
<dbReference type="InterPro" id="IPR002731">
    <property type="entry name" value="ATPase_BadF"/>
</dbReference>
<dbReference type="EMBL" id="JAKGAS010000006">
    <property type="protein sequence ID" value="MCF2948936.1"/>
    <property type="molecule type" value="Genomic_DNA"/>
</dbReference>
<dbReference type="InterPro" id="IPR052519">
    <property type="entry name" value="Euk-type_GlcNAc_Kinase"/>
</dbReference>
<organism evidence="2 3">
    <name type="scientific">Paraglaciecola algarum</name>
    <dbReference type="NCBI Taxonomy" id="3050085"/>
    <lineage>
        <taxon>Bacteria</taxon>
        <taxon>Pseudomonadati</taxon>
        <taxon>Pseudomonadota</taxon>
        <taxon>Gammaproteobacteria</taxon>
        <taxon>Alteromonadales</taxon>
        <taxon>Alteromonadaceae</taxon>
        <taxon>Paraglaciecola</taxon>
    </lineage>
</organism>
<dbReference type="Pfam" id="PF01869">
    <property type="entry name" value="BcrAD_BadFG"/>
    <property type="match status" value="1"/>
</dbReference>
<dbReference type="Gene3D" id="3.30.420.40">
    <property type="match status" value="2"/>
</dbReference>
<evidence type="ECO:0000259" key="1">
    <source>
        <dbReference type="Pfam" id="PF01869"/>
    </source>
</evidence>
<dbReference type="RefSeq" id="WP_235312975.1">
    <property type="nucleotide sequence ID" value="NZ_JAKGAS010000006.1"/>
</dbReference>
<accession>A0ABS9D7S9</accession>
<sequence>MNNQANYFLGIDGGGTKCKARLEDANGNLLAESVAGPANAFRDLPGTINSILSASEEAIKAANIKGLTLDQLHAGIGLAGINIPEVKIAFAAQSLPFASSHITTDLHIACFGAHQGDNGAIIIIGTGSSGVVINQEQHVELGGHGFVVGDKASGAWLGKKAISRCLETLDQLREPNELASAVLDKLNCQTALQLVNLTLDAKPSFYAALAPTVFAQATQKQTDALNLVKEACHYIEKLSARLLALNPSRLSFIGGVTQALIPYLEPQLQERIQPALGSPEQGAILFAKSQLRFK</sequence>
<dbReference type="PANTHER" id="PTHR43190">
    <property type="entry name" value="N-ACETYL-D-GLUCOSAMINE KINASE"/>
    <property type="match status" value="1"/>
</dbReference>
<gene>
    <name evidence="2" type="ORF">L0668_12515</name>
</gene>
<dbReference type="CDD" id="cd24082">
    <property type="entry name" value="ASKHA_NBD_GspK-like"/>
    <property type="match status" value="1"/>
</dbReference>
<dbReference type="Proteomes" id="UP001521137">
    <property type="component" value="Unassembled WGS sequence"/>
</dbReference>
<keyword evidence="3" id="KW-1185">Reference proteome</keyword>
<dbReference type="InterPro" id="IPR043129">
    <property type="entry name" value="ATPase_NBD"/>
</dbReference>
<evidence type="ECO:0000313" key="2">
    <source>
        <dbReference type="EMBL" id="MCF2948936.1"/>
    </source>
</evidence>
<evidence type="ECO:0000313" key="3">
    <source>
        <dbReference type="Proteomes" id="UP001521137"/>
    </source>
</evidence>
<protein>
    <recommendedName>
        <fullName evidence="1">ATPase BadF/BadG/BcrA/BcrD type domain-containing protein</fullName>
    </recommendedName>
</protein>